<comment type="caution">
    <text evidence="1">The sequence shown here is derived from an EMBL/GenBank/DDBJ whole genome shotgun (WGS) entry which is preliminary data.</text>
</comment>
<reference evidence="1 2" key="1">
    <citation type="submission" date="2019-02" db="EMBL/GenBank/DDBJ databases">
        <title>Genome sequencing of the rare red list fungi Antrodiella citrinella (Flaviporus citrinellus).</title>
        <authorList>
            <person name="Buettner E."/>
            <person name="Kellner H."/>
        </authorList>
    </citation>
    <scope>NUCLEOTIDE SEQUENCE [LARGE SCALE GENOMIC DNA]</scope>
    <source>
        <strain evidence="1 2">DSM 108506</strain>
    </source>
</reference>
<accession>A0A4S4N0F9</accession>
<dbReference type="AlphaFoldDB" id="A0A4S4N0F9"/>
<evidence type="ECO:0008006" key="3">
    <source>
        <dbReference type="Google" id="ProtNLM"/>
    </source>
</evidence>
<evidence type="ECO:0000313" key="2">
    <source>
        <dbReference type="Proteomes" id="UP000308730"/>
    </source>
</evidence>
<name>A0A4S4N0F9_9APHY</name>
<proteinExistence type="predicted"/>
<dbReference type="OrthoDB" id="3335429at2759"/>
<protein>
    <recommendedName>
        <fullName evidence="3">BTB domain-containing protein</fullName>
    </recommendedName>
</protein>
<organism evidence="1 2">
    <name type="scientific">Antrodiella citrinella</name>
    <dbReference type="NCBI Taxonomy" id="2447956"/>
    <lineage>
        <taxon>Eukaryota</taxon>
        <taxon>Fungi</taxon>
        <taxon>Dikarya</taxon>
        <taxon>Basidiomycota</taxon>
        <taxon>Agaricomycotina</taxon>
        <taxon>Agaricomycetes</taxon>
        <taxon>Polyporales</taxon>
        <taxon>Steccherinaceae</taxon>
        <taxon>Antrodiella</taxon>
    </lineage>
</organism>
<dbReference type="Proteomes" id="UP000308730">
    <property type="component" value="Unassembled WGS sequence"/>
</dbReference>
<evidence type="ECO:0000313" key="1">
    <source>
        <dbReference type="EMBL" id="THH32344.1"/>
    </source>
</evidence>
<keyword evidence="2" id="KW-1185">Reference proteome</keyword>
<sequence length="259" mass="28963">MAWYSSRVSPCEYDAEADFVVRSVPSGQVFGVNRTRLEEGSSVFRDMFSCCDSGYVVSELDQDARMLDLDESAEHLSLLFHLLHAPPEPHSPPKVPKGSNHDFHDKVFHIQQTLPPDTVIPFPLIPTLLTLADKYALSDAILHVLHTHLAAYTSTHSLRVYGYAVSLGLETVAARASTYLLDPPLSSHTAQDISVIPNAEAYHRLVQLHAYRIKKLTTYLMGEEIFPHGYGKCPRHSAQTQEVWEDRKKVVCAKIQAGK</sequence>
<gene>
    <name evidence="1" type="ORF">EUX98_g1846</name>
</gene>
<dbReference type="EMBL" id="SGPM01000024">
    <property type="protein sequence ID" value="THH32344.1"/>
    <property type="molecule type" value="Genomic_DNA"/>
</dbReference>